<dbReference type="GO" id="GO:0016811">
    <property type="term" value="F:hydrolase activity, acting on carbon-nitrogen (but not peptide) bonds, in linear amides"/>
    <property type="evidence" value="ECO:0007669"/>
    <property type="project" value="UniProtKB-ARBA"/>
</dbReference>
<evidence type="ECO:0000313" key="7">
    <source>
        <dbReference type="EMBL" id="TET45584.1"/>
    </source>
</evidence>
<dbReference type="Gene3D" id="3.60.20.30">
    <property type="entry name" value="(Glycosyl)asparaginase"/>
    <property type="match status" value="1"/>
</dbReference>
<evidence type="ECO:0000256" key="5">
    <source>
        <dbReference type="PIRSR" id="PIRSR600246-2"/>
    </source>
</evidence>
<evidence type="ECO:0000256" key="4">
    <source>
        <dbReference type="PIRSR" id="PIRSR600246-1"/>
    </source>
</evidence>
<reference evidence="7 8" key="1">
    <citation type="submission" date="2019-03" db="EMBL/GenBank/DDBJ databases">
        <title>Metabolic potential of uncultured bacteria and archaea associated with petroleum seepage in deep-sea sediments.</title>
        <authorList>
            <person name="Dong X."/>
            <person name="Hubert C."/>
        </authorList>
    </citation>
    <scope>NUCLEOTIDE SEQUENCE [LARGE SCALE GENOMIC DNA]</scope>
    <source>
        <strain evidence="7">E44_bin18</strain>
    </source>
</reference>
<dbReference type="Proteomes" id="UP000315525">
    <property type="component" value="Unassembled WGS sequence"/>
</dbReference>
<evidence type="ECO:0000256" key="6">
    <source>
        <dbReference type="PIRSR" id="PIRSR600246-3"/>
    </source>
</evidence>
<dbReference type="CDD" id="cd04512">
    <property type="entry name" value="Ntn_Asparaginase_2_like"/>
    <property type="match status" value="1"/>
</dbReference>
<gene>
    <name evidence="7" type="ORF">E3J62_07440</name>
</gene>
<dbReference type="InterPro" id="IPR000246">
    <property type="entry name" value="Peptidase_T2"/>
</dbReference>
<evidence type="ECO:0000313" key="8">
    <source>
        <dbReference type="Proteomes" id="UP000315525"/>
    </source>
</evidence>
<evidence type="ECO:0000256" key="2">
    <source>
        <dbReference type="ARBA" id="ARBA00022801"/>
    </source>
</evidence>
<dbReference type="PANTHER" id="PTHR10188:SF6">
    <property type="entry name" value="N(4)-(BETA-N-ACETYLGLUCOSAMINYL)-L-ASPARAGINASE"/>
    <property type="match status" value="1"/>
</dbReference>
<evidence type="ECO:0000256" key="3">
    <source>
        <dbReference type="ARBA" id="ARBA00022813"/>
    </source>
</evidence>
<feature type="site" description="Cleavage; by autolysis" evidence="6">
    <location>
        <begin position="165"/>
        <end position="166"/>
    </location>
</feature>
<comment type="caution">
    <text evidence="7">The sequence shown here is derived from an EMBL/GenBank/DDBJ whole genome shotgun (WGS) entry which is preliminary data.</text>
</comment>
<keyword evidence="1" id="KW-0645">Protease</keyword>
<dbReference type="SUPFAM" id="SSF56235">
    <property type="entry name" value="N-terminal nucleophile aminohydrolases (Ntn hydrolases)"/>
    <property type="match status" value="1"/>
</dbReference>
<dbReference type="EMBL" id="SOJN01000080">
    <property type="protein sequence ID" value="TET45584.1"/>
    <property type="molecule type" value="Genomic_DNA"/>
</dbReference>
<sequence length="299" mass="31950">MRAFGIVADGGAGGRRRPSRRRVMAVAKSVELGYCLLEEGKSAVDAVEAAIVFLEDYPDFNAGTGSRLQLDGVPRMDASIMEGDRLRAGAVAAVENIKNPIRAARAVMERTEHVMLVGEGARRFAVASGIEEGEVRTARRIEEWKRNLCKEHKHRQLLESIYGCETVGAVAIDRQGQVASGCSTGGALFVLPGRVGDTPIVGAGIYADSSIGGVSATGLGEDIVRVVLSKSVLELMEKGSSPRMALRMVMNRLEKVTGGRAGAIAIDGRGRVGVWHNTEFMSYAYRMSGRKVKMGAGVK</sequence>
<dbReference type="GO" id="GO:0008233">
    <property type="term" value="F:peptidase activity"/>
    <property type="evidence" value="ECO:0007669"/>
    <property type="project" value="UniProtKB-KW"/>
</dbReference>
<organism evidence="7 8">
    <name type="scientific">candidate division TA06 bacterium</name>
    <dbReference type="NCBI Taxonomy" id="2250710"/>
    <lineage>
        <taxon>Bacteria</taxon>
        <taxon>Bacteria division TA06</taxon>
    </lineage>
</organism>
<protein>
    <submittedName>
        <fullName evidence="7">Peptidase T</fullName>
    </submittedName>
</protein>
<feature type="binding site" evidence="5">
    <location>
        <begin position="217"/>
        <end position="220"/>
    </location>
    <ligand>
        <name>substrate</name>
    </ligand>
</feature>
<dbReference type="FunFam" id="3.60.20.30:FF:000001">
    <property type="entry name" value="Isoaspartyl peptidase/L-asparaginase"/>
    <property type="match status" value="1"/>
</dbReference>
<proteinExistence type="predicted"/>
<keyword evidence="3" id="KW-0068">Autocatalytic cleavage</keyword>
<keyword evidence="2" id="KW-0378">Hydrolase</keyword>
<dbReference type="GO" id="GO:0005737">
    <property type="term" value="C:cytoplasm"/>
    <property type="evidence" value="ECO:0007669"/>
    <property type="project" value="TreeGrafter"/>
</dbReference>
<dbReference type="InterPro" id="IPR029055">
    <property type="entry name" value="Ntn_hydrolases_N"/>
</dbReference>
<accession>A0A523USS3</accession>
<feature type="binding site" evidence="5">
    <location>
        <begin position="194"/>
        <end position="197"/>
    </location>
    <ligand>
        <name>substrate</name>
    </ligand>
</feature>
<dbReference type="PANTHER" id="PTHR10188">
    <property type="entry name" value="L-ASPARAGINASE"/>
    <property type="match status" value="1"/>
</dbReference>
<dbReference type="AlphaFoldDB" id="A0A523USS3"/>
<dbReference type="GO" id="GO:0006508">
    <property type="term" value="P:proteolysis"/>
    <property type="evidence" value="ECO:0007669"/>
    <property type="project" value="UniProtKB-KW"/>
</dbReference>
<dbReference type="Pfam" id="PF01112">
    <property type="entry name" value="Asparaginase_2"/>
    <property type="match status" value="1"/>
</dbReference>
<name>A0A523USS3_UNCT6</name>
<evidence type="ECO:0000256" key="1">
    <source>
        <dbReference type="ARBA" id="ARBA00022670"/>
    </source>
</evidence>
<feature type="active site" description="Nucleophile" evidence="4">
    <location>
        <position position="166"/>
    </location>
</feature>